<proteinExistence type="predicted"/>
<organism evidence="3 4">
    <name type="scientific">Chitinophaga nivalis</name>
    <dbReference type="NCBI Taxonomy" id="2991709"/>
    <lineage>
        <taxon>Bacteria</taxon>
        <taxon>Pseudomonadati</taxon>
        <taxon>Bacteroidota</taxon>
        <taxon>Chitinophagia</taxon>
        <taxon>Chitinophagales</taxon>
        <taxon>Chitinophagaceae</taxon>
        <taxon>Chitinophaga</taxon>
    </lineage>
</organism>
<dbReference type="Pfam" id="PF00487">
    <property type="entry name" value="FA_desaturase"/>
    <property type="match status" value="1"/>
</dbReference>
<dbReference type="EMBL" id="JAPDNS010000001">
    <property type="protein sequence ID" value="MCW3484983.1"/>
    <property type="molecule type" value="Genomic_DNA"/>
</dbReference>
<keyword evidence="3" id="KW-0560">Oxidoreductase</keyword>
<dbReference type="InterPro" id="IPR005804">
    <property type="entry name" value="FA_desaturase_dom"/>
</dbReference>
<protein>
    <submittedName>
        <fullName evidence="3">Fatty acid desaturase</fullName>
        <ecNumber evidence="3">1.14.19.-</ecNumber>
    </submittedName>
</protein>
<accession>A0ABT3ILY2</accession>
<name>A0ABT3ILY2_9BACT</name>
<dbReference type="RefSeq" id="WP_264730932.1">
    <property type="nucleotide sequence ID" value="NZ_JAPDNR010000001.1"/>
</dbReference>
<reference evidence="3 4" key="1">
    <citation type="submission" date="2022-10" db="EMBL/GenBank/DDBJ databases">
        <title>Chitinophaga nivalis PC15 sp. nov., isolated from Pyeongchang county, South Korea.</title>
        <authorList>
            <person name="Trinh H.N."/>
        </authorList>
    </citation>
    <scope>NUCLEOTIDE SEQUENCE [LARGE SCALE GENOMIC DNA]</scope>
    <source>
        <strain evidence="3 4">PC14</strain>
    </source>
</reference>
<evidence type="ECO:0000313" key="4">
    <source>
        <dbReference type="Proteomes" id="UP001207742"/>
    </source>
</evidence>
<feature type="transmembrane region" description="Helical" evidence="1">
    <location>
        <begin position="15"/>
        <end position="35"/>
    </location>
</feature>
<feature type="domain" description="Fatty acid desaturase" evidence="2">
    <location>
        <begin position="43"/>
        <end position="252"/>
    </location>
</feature>
<dbReference type="EC" id="1.14.19.-" evidence="3"/>
<comment type="caution">
    <text evidence="3">The sequence shown here is derived from an EMBL/GenBank/DDBJ whole genome shotgun (WGS) entry which is preliminary data.</text>
</comment>
<dbReference type="PANTHER" id="PTHR12879:SF8">
    <property type="entry name" value="SPHINGOLIPID DELTA(4)-DESATURASE DES1"/>
    <property type="match status" value="1"/>
</dbReference>
<keyword evidence="1" id="KW-0472">Membrane</keyword>
<dbReference type="PANTHER" id="PTHR12879">
    <property type="entry name" value="SPHINGOLIPID DELTA 4 DESATURASE/C-4 HYDROXYLASE PROTEIN DES2"/>
    <property type="match status" value="1"/>
</dbReference>
<gene>
    <name evidence="3" type="ORF">OL497_13825</name>
</gene>
<keyword evidence="4" id="KW-1185">Reference proteome</keyword>
<feature type="transmembrane region" description="Helical" evidence="1">
    <location>
        <begin position="161"/>
        <end position="178"/>
    </location>
</feature>
<dbReference type="GO" id="GO:0016491">
    <property type="term" value="F:oxidoreductase activity"/>
    <property type="evidence" value="ECO:0007669"/>
    <property type="project" value="UniProtKB-KW"/>
</dbReference>
<evidence type="ECO:0000313" key="3">
    <source>
        <dbReference type="EMBL" id="MCW3484983.1"/>
    </source>
</evidence>
<feature type="transmembrane region" description="Helical" evidence="1">
    <location>
        <begin position="184"/>
        <end position="202"/>
    </location>
</feature>
<keyword evidence="1" id="KW-0812">Transmembrane</keyword>
<keyword evidence="1" id="KW-1133">Transmembrane helix</keyword>
<dbReference type="Proteomes" id="UP001207742">
    <property type="component" value="Unassembled WGS sequence"/>
</dbReference>
<evidence type="ECO:0000256" key="1">
    <source>
        <dbReference type="SAM" id="Phobius"/>
    </source>
</evidence>
<evidence type="ECO:0000259" key="2">
    <source>
        <dbReference type="Pfam" id="PF00487"/>
    </source>
</evidence>
<feature type="transmembrane region" description="Helical" evidence="1">
    <location>
        <begin position="131"/>
        <end position="149"/>
    </location>
</feature>
<sequence length="279" mass="33078">MDTVPSLKSYLRPNTFYSLLVIARDWIAIVLIAALNIRYPSIWLYIPSVWLIGAFQFALGESMLHDASHHTLFARKSWHYRLDFLYALPFWITVKEYRKEHLVHHSYLGKDKDRLVTDYRKLGFQEPVRHLFWLWFLKPVTGFAGLFYIHQLTLKPFKSSGIRILIFWAVIVTGFALMQRLDILLLYWVVPYVWCFYSYLYWSEVSDHFHTETGTRSNLNPLSNLITHNNGYHYLHHKYPTIPWFRLPDAYNDFGKGEGDISGGFLDTYRQMKKANLKA</sequence>
<feature type="transmembrane region" description="Helical" evidence="1">
    <location>
        <begin position="42"/>
        <end position="59"/>
    </location>
</feature>